<dbReference type="EMBL" id="KP745645">
    <property type="protein sequence ID" value="AKI09646.1"/>
    <property type="molecule type" value="Genomic_DNA"/>
</dbReference>
<accession>A0A0G2TA16</accession>
<dbReference type="Pfam" id="PF03043">
    <property type="entry name" value="Herpes_UL87"/>
    <property type="match status" value="1"/>
</dbReference>
<proteinExistence type="inferred from homology"/>
<evidence type="ECO:0000259" key="3">
    <source>
        <dbReference type="Pfam" id="PF03043"/>
    </source>
</evidence>
<evidence type="ECO:0000256" key="1">
    <source>
        <dbReference type="ARBA" id="ARBA00007679"/>
    </source>
</evidence>
<dbReference type="InterPro" id="IPR007618">
    <property type="entry name" value="Herpes_UL87_N"/>
</dbReference>
<feature type="compositionally biased region" description="Acidic residues" evidence="2">
    <location>
        <begin position="488"/>
        <end position="502"/>
    </location>
</feature>
<dbReference type="InterPro" id="IPR004285">
    <property type="entry name" value="Herpes_UL87_C"/>
</dbReference>
<evidence type="ECO:0000313" key="6">
    <source>
        <dbReference type="Proteomes" id="UP000162941"/>
    </source>
</evidence>
<sequence length="943" mass="105151">MAGAAPRRLGCDALIVVGGSATPRRVLHVPVHVRACNLTQELSTGEDARFCRPRPVNVERVRAVFAALYRACPVHVRTEPERVKLVLGRLLLGPVAVPCFCDGEVEGHGEHLVPTTQFCRGPLLYVHRRCCCGSVTAGRTLSYHVLENHVATHVLRGLLSLTEWNRELPSLFCDCPGGGGASGTEERYAMACLPRDLSLHLDDYPYLMVEIGRVLSVSEVDDYVTAVSGYLGEAAAPRIQVHYKLLFGLNVRPQAPCALDATRDFFLLELQKLWLSVEYHHEVTSEFFGRVLAQLHRDRARVMMALRLPEQTVCHLSTFVLSRFKRQVLYFKLQVSYGKCRTGHADRSGGGGNGGNQGHHNLLCYRRLSVTFADTDTVWRNLFYVYYELARDLGSHGTENRPVNRGYGVSCAPRTSRLSPSESTVVSANGHALSSTALPTTSAGHKLSLPRDPAADRVRRYVCIISRLMYARYGERWRKHRQRRSETGEEEEEEEETPESGETDATPPFDFTGQQLRRAYQEHRRRKHLAVQRYAPCRRKLIGGMEFAEVTGVSLDRIAVNAFNTNRVINMKAALSSIAASGLGVRAPRLPKNMTHSFVMYKHTFKEPACTVSTFVSNDAVYINSLNVNIRGSYPEFLYSLGVYRLHVNIDHFFLPAVVCNSNSSLDVHGLEDQAVIRSERSKVYWTTNFPCMISHTNNVNVGWFKAATAIVPRVSGADLEAILLKELSCIKNMRDVCIDYGLHRVFTQLELRNSYQIPFLAKQLVLFLRACLLKLHGREKRLQLDRLVFEAAQRGLFDYSKNLTAHTKIKHTCALIGSRLANNVPKILARNKKVKLDHLGRNANVLTVCRHVEAHKIPRTRLKVLVEVLGALQSISGTPHTREVIHQTLFRLCSAAAATSGLCSSPPPLCVSSSSSVPSVPTSVSVDGSSEPTSPRARFASR</sequence>
<feature type="compositionally biased region" description="Low complexity" evidence="2">
    <location>
        <begin position="912"/>
        <end position="931"/>
    </location>
</feature>
<dbReference type="Pfam" id="PF04532">
    <property type="entry name" value="DUF587"/>
    <property type="match status" value="1"/>
</dbReference>
<gene>
    <name evidence="5" type="primary">UL87</name>
</gene>
<feature type="domain" description="Herpesvirus UL87 C-terminal" evidence="3">
    <location>
        <begin position="232"/>
        <end position="874"/>
    </location>
</feature>
<protein>
    <submittedName>
        <fullName evidence="5">Protein UL87</fullName>
    </submittedName>
</protein>
<organism evidence="5 6">
    <name type="scientific">Human cytomegalovirus</name>
    <name type="common">HHV-5</name>
    <name type="synonym">Human herpesvirus 5</name>
    <dbReference type="NCBI Taxonomy" id="10359"/>
    <lineage>
        <taxon>Viruses</taxon>
        <taxon>Duplodnaviria</taxon>
        <taxon>Heunggongvirae</taxon>
        <taxon>Peploviricota</taxon>
        <taxon>Herviviricetes</taxon>
        <taxon>Herpesvirales</taxon>
        <taxon>Orthoherpesviridae</taxon>
        <taxon>Betaherpesvirinae</taxon>
        <taxon>Cytomegalovirus</taxon>
        <taxon>Cytomegalovirus humanbeta5</taxon>
    </lineage>
</organism>
<organismHost>
    <name type="scientific">Homo sapiens</name>
    <name type="common">Human</name>
    <dbReference type="NCBI Taxonomy" id="9606"/>
</organismHost>
<evidence type="ECO:0000313" key="5">
    <source>
        <dbReference type="EMBL" id="AKI09646.1"/>
    </source>
</evidence>
<feature type="domain" description="Herpesvirus UL87 N-terminal" evidence="4">
    <location>
        <begin position="10"/>
        <end position="225"/>
    </location>
</feature>
<evidence type="ECO:0000256" key="2">
    <source>
        <dbReference type="SAM" id="MobiDB-lite"/>
    </source>
</evidence>
<feature type="region of interest" description="Disordered" evidence="2">
    <location>
        <begin position="912"/>
        <end position="943"/>
    </location>
</feature>
<name>A0A0G2TA16_HCMV</name>
<feature type="region of interest" description="Disordered" evidence="2">
    <location>
        <begin position="479"/>
        <end position="510"/>
    </location>
</feature>
<comment type="similarity">
    <text evidence="1">Belongs to the herpesviridae UL87 family.</text>
</comment>
<evidence type="ECO:0000259" key="4">
    <source>
        <dbReference type="Pfam" id="PF04532"/>
    </source>
</evidence>
<reference evidence="5 6" key="1">
    <citation type="journal article" date="2015" name="J. Virol.">
        <title>High-throughput analysis of human cytomegalovirus genome diversity highlights the widespread occurrence of gene-disrupting mutations and pervasive recombination.</title>
        <authorList>
            <person name="Sijmons S."/>
            <person name="Thys K."/>
            <person name="Mbong Ngwese M."/>
            <person name="Van Damme E."/>
            <person name="Dvorak J."/>
            <person name="Van Loock M."/>
            <person name="Li G."/>
            <person name="Tachezy R."/>
            <person name="Busson L."/>
            <person name="Aerssens J."/>
            <person name="Van Ranst M."/>
            <person name="Maes P."/>
        </authorList>
    </citation>
    <scope>NUCLEOTIDE SEQUENCE [LARGE SCALE GENOMIC DNA]</scope>
    <source>
        <strain evidence="5">BE/13/2010</strain>
    </source>
</reference>
<dbReference type="Proteomes" id="UP000162941">
    <property type="component" value="Genome"/>
</dbReference>